<evidence type="ECO:0000256" key="1">
    <source>
        <dbReference type="ARBA" id="ARBA00022723"/>
    </source>
</evidence>
<keyword evidence="1" id="KW-0479">Metal-binding</keyword>
<dbReference type="PROSITE" id="PS50143">
    <property type="entry name" value="BIR_REPEAT_2"/>
    <property type="match status" value="2"/>
</dbReference>
<dbReference type="OrthoDB" id="2196114at2759"/>
<evidence type="ECO:0000256" key="3">
    <source>
        <dbReference type="SAM" id="MobiDB-lite"/>
    </source>
</evidence>
<feature type="compositionally biased region" description="Basic and acidic residues" evidence="3">
    <location>
        <begin position="363"/>
        <end position="372"/>
    </location>
</feature>
<sequence>MESLEARAASFKKSKRVKNPTKSSSTTTLKWPHPPGFKANPANLAEAGFYYDPSYEDPDNVTCYMCKKELSGWEEDDDPFLIHMVKCGQTCGWASARCGLIFDLDKSGRFISSDKARLPSHKFMEKARLETFSAGKGWIHDRTPDHVASSINLTECLCKMARAGFVFTPQHTDDDLATCFYCSLSLSGWDPEDDPLEEHWKRANKGAIPCAFFATSSIDAVPNKPASRTQSNKPASKSQSKPSSRSTSRSKYQDTVVPIKTSDDELDGEDGRGESSAKPAKLAAKTPRKGRSTSALSTKKSTAKTPGSKVRSSSRTGLKNVVEEMEHEDEGEVVSVEHQPPEAKKSRPRSKSVARPELVEDNGNEREEEPSKPIRSRSKKTLSETEETIPPKPSRTKSKSKSSVATSLDEAAEPLVTKHSRTKSKARNIEPEQDDLPLTTAKPKHKRAASRSRSKAPVQVSEAESDSDRESEVITAAPKKASSKPKPPQTPAAENLFDDDVFVDHASPTKPFPTLELPPLFVPKRNTTKQSDSLPEDEVAVTPAEKQKRKPGRPKSKPVSVSRPKTPETREIELPESTDASNVKIPALTGLSAAPSAREKLSGKSKAVSQNREEPRKQRKVVEISSDDEPEENIAATTFKEDSDRSLNIRAQTPSSQPVSPAKPPSQPEREGAFDEPVEQIVQLPAAARTPSPPIPADDNPGDVSMAYEEANGDIRMEDAQPKTPPRQPAQVSPAERRVTPPAEEQSNTAEPLYVPALSKIPFTPLHALTEAELDMTVEEWIRYQMEVEYDKFRRDGERELQRFRTRAEEVRKVIEGL</sequence>
<dbReference type="GO" id="GO:0046872">
    <property type="term" value="F:metal ion binding"/>
    <property type="evidence" value="ECO:0007669"/>
    <property type="project" value="UniProtKB-KW"/>
</dbReference>
<feature type="region of interest" description="Disordered" evidence="3">
    <location>
        <begin position="1"/>
        <end position="35"/>
    </location>
</feature>
<feature type="compositionally biased region" description="Acidic residues" evidence="3">
    <location>
        <begin position="323"/>
        <end position="332"/>
    </location>
</feature>
<keyword evidence="2" id="KW-0862">Zinc</keyword>
<dbReference type="InParanoid" id="A0A409VQ10"/>
<dbReference type="EMBL" id="NHYE01005598">
    <property type="protein sequence ID" value="PPQ68318.1"/>
    <property type="molecule type" value="Genomic_DNA"/>
</dbReference>
<protein>
    <recommendedName>
        <fullName evidence="6">BIR-domain-containing protein</fullName>
    </recommendedName>
</protein>
<dbReference type="Gene3D" id="1.10.1170.10">
    <property type="entry name" value="Inhibitor Of Apoptosis Protein (2mihbC-IAP-1), Chain A"/>
    <property type="match status" value="2"/>
</dbReference>
<name>A0A409VQ10_9AGAR</name>
<feature type="region of interest" description="Disordered" evidence="3">
    <location>
        <begin position="221"/>
        <end position="751"/>
    </location>
</feature>
<accession>A0A409VQ10</accession>
<organism evidence="4 5">
    <name type="scientific">Gymnopilus dilepis</name>
    <dbReference type="NCBI Taxonomy" id="231916"/>
    <lineage>
        <taxon>Eukaryota</taxon>
        <taxon>Fungi</taxon>
        <taxon>Dikarya</taxon>
        <taxon>Basidiomycota</taxon>
        <taxon>Agaricomycotina</taxon>
        <taxon>Agaricomycetes</taxon>
        <taxon>Agaricomycetidae</taxon>
        <taxon>Agaricales</taxon>
        <taxon>Agaricineae</taxon>
        <taxon>Hymenogastraceae</taxon>
        <taxon>Gymnopilus</taxon>
    </lineage>
</organism>
<evidence type="ECO:0000256" key="2">
    <source>
        <dbReference type="ARBA" id="ARBA00022833"/>
    </source>
</evidence>
<dbReference type="PANTHER" id="PTHR46771">
    <property type="entry name" value="DETERIN"/>
    <property type="match status" value="1"/>
</dbReference>
<dbReference type="SMART" id="SM00238">
    <property type="entry name" value="BIR"/>
    <property type="match status" value="2"/>
</dbReference>
<feature type="compositionally biased region" description="Basic and acidic residues" evidence="3">
    <location>
        <begin position="611"/>
        <end position="622"/>
    </location>
</feature>
<dbReference type="InterPro" id="IPR051190">
    <property type="entry name" value="Baculoviral_IAP"/>
</dbReference>
<keyword evidence="5" id="KW-1185">Reference proteome</keyword>
<dbReference type="FunCoup" id="A0A409VQ10">
    <property type="interactions" value="117"/>
</dbReference>
<feature type="compositionally biased region" description="Polar residues" evidence="3">
    <location>
        <begin position="649"/>
        <end position="659"/>
    </location>
</feature>
<dbReference type="PANTHER" id="PTHR46771:SF5">
    <property type="entry name" value="DETERIN"/>
    <property type="match status" value="1"/>
</dbReference>
<dbReference type="Proteomes" id="UP000284706">
    <property type="component" value="Unassembled WGS sequence"/>
</dbReference>
<dbReference type="InterPro" id="IPR001370">
    <property type="entry name" value="BIR_rpt"/>
</dbReference>
<feature type="compositionally biased region" description="Basic residues" evidence="3">
    <location>
        <begin position="547"/>
        <end position="556"/>
    </location>
</feature>
<feature type="compositionally biased region" description="Basic residues" evidence="3">
    <location>
        <begin position="10"/>
        <end position="19"/>
    </location>
</feature>
<evidence type="ECO:0000313" key="5">
    <source>
        <dbReference type="Proteomes" id="UP000284706"/>
    </source>
</evidence>
<feature type="compositionally biased region" description="Basic residues" evidence="3">
    <location>
        <begin position="442"/>
        <end position="454"/>
    </location>
</feature>
<reference evidence="4 5" key="1">
    <citation type="journal article" date="2018" name="Evol. Lett.">
        <title>Horizontal gene cluster transfer increased hallucinogenic mushroom diversity.</title>
        <authorList>
            <person name="Reynolds H.T."/>
            <person name="Vijayakumar V."/>
            <person name="Gluck-Thaler E."/>
            <person name="Korotkin H.B."/>
            <person name="Matheny P.B."/>
            <person name="Slot J.C."/>
        </authorList>
    </citation>
    <scope>NUCLEOTIDE SEQUENCE [LARGE SCALE GENOMIC DNA]</scope>
    <source>
        <strain evidence="4 5">SRW20</strain>
    </source>
</reference>
<feature type="compositionally biased region" description="Polar residues" evidence="3">
    <location>
        <begin position="20"/>
        <end position="29"/>
    </location>
</feature>
<dbReference type="Pfam" id="PF00653">
    <property type="entry name" value="BIR"/>
    <property type="match status" value="2"/>
</dbReference>
<dbReference type="AlphaFoldDB" id="A0A409VQ10"/>
<dbReference type="STRING" id="231916.A0A409VQ10"/>
<evidence type="ECO:0008006" key="6">
    <source>
        <dbReference type="Google" id="ProtNLM"/>
    </source>
</evidence>
<dbReference type="SUPFAM" id="SSF57924">
    <property type="entry name" value="Inhibitor of apoptosis (IAP) repeat"/>
    <property type="match status" value="2"/>
</dbReference>
<proteinExistence type="predicted"/>
<dbReference type="CDD" id="cd00022">
    <property type="entry name" value="BIR"/>
    <property type="match status" value="2"/>
</dbReference>
<comment type="caution">
    <text evidence="4">The sequence shown here is derived from an EMBL/GenBank/DDBJ whole genome shotgun (WGS) entry which is preliminary data.</text>
</comment>
<gene>
    <name evidence="4" type="ORF">CVT26_006247</name>
</gene>
<evidence type="ECO:0000313" key="4">
    <source>
        <dbReference type="EMBL" id="PPQ68318.1"/>
    </source>
</evidence>
<feature type="compositionally biased region" description="Low complexity" evidence="3">
    <location>
        <begin position="292"/>
        <end position="305"/>
    </location>
</feature>
<feature type="compositionally biased region" description="Low complexity" evidence="3">
    <location>
        <begin position="230"/>
        <end position="250"/>
    </location>
</feature>